<reference evidence="1 2" key="1">
    <citation type="journal article" date="2019" name="Commun. Biol.">
        <title>The bagworm genome reveals a unique fibroin gene that provides high tensile strength.</title>
        <authorList>
            <person name="Kono N."/>
            <person name="Nakamura H."/>
            <person name="Ohtoshi R."/>
            <person name="Tomita M."/>
            <person name="Numata K."/>
            <person name="Arakawa K."/>
        </authorList>
    </citation>
    <scope>NUCLEOTIDE SEQUENCE [LARGE SCALE GENOMIC DNA]</scope>
</reference>
<protein>
    <submittedName>
        <fullName evidence="1">Uncharacterized protein</fullName>
    </submittedName>
</protein>
<accession>A0A4C1VSQ1</accession>
<evidence type="ECO:0000313" key="1">
    <source>
        <dbReference type="EMBL" id="GBP42138.1"/>
    </source>
</evidence>
<dbReference type="AlphaFoldDB" id="A0A4C1VSQ1"/>
<proteinExistence type="predicted"/>
<name>A0A4C1VSQ1_EUMVA</name>
<comment type="caution">
    <text evidence="1">The sequence shown here is derived from an EMBL/GenBank/DDBJ whole genome shotgun (WGS) entry which is preliminary data.</text>
</comment>
<evidence type="ECO:0000313" key="2">
    <source>
        <dbReference type="Proteomes" id="UP000299102"/>
    </source>
</evidence>
<dbReference type="EMBL" id="BGZK01000412">
    <property type="protein sequence ID" value="GBP42138.1"/>
    <property type="molecule type" value="Genomic_DNA"/>
</dbReference>
<gene>
    <name evidence="1" type="ORF">EVAR_21143_1</name>
</gene>
<organism evidence="1 2">
    <name type="scientific">Eumeta variegata</name>
    <name type="common">Bagworm moth</name>
    <name type="synonym">Eumeta japonica</name>
    <dbReference type="NCBI Taxonomy" id="151549"/>
    <lineage>
        <taxon>Eukaryota</taxon>
        <taxon>Metazoa</taxon>
        <taxon>Ecdysozoa</taxon>
        <taxon>Arthropoda</taxon>
        <taxon>Hexapoda</taxon>
        <taxon>Insecta</taxon>
        <taxon>Pterygota</taxon>
        <taxon>Neoptera</taxon>
        <taxon>Endopterygota</taxon>
        <taxon>Lepidoptera</taxon>
        <taxon>Glossata</taxon>
        <taxon>Ditrysia</taxon>
        <taxon>Tineoidea</taxon>
        <taxon>Psychidae</taxon>
        <taxon>Oiketicinae</taxon>
        <taxon>Eumeta</taxon>
    </lineage>
</organism>
<dbReference type="Proteomes" id="UP000299102">
    <property type="component" value="Unassembled WGS sequence"/>
</dbReference>
<keyword evidence="2" id="KW-1185">Reference proteome</keyword>
<sequence length="105" mass="11892">MDTRNPRGFSSMLPAFWVRIGYVMEGGLIEESEPPELKLTGRNTTAEVVISRLYSVRMWSVSNFRHVVFIGVTIIVMQREDGEKAVRKGEVESGVLCKRLLTGFK</sequence>